<name>A0A0H2RKL7_9AGAM</name>
<dbReference type="Proteomes" id="UP000053477">
    <property type="component" value="Unassembled WGS sequence"/>
</dbReference>
<dbReference type="InParanoid" id="A0A0H2RKL7"/>
<evidence type="ECO:0000313" key="1">
    <source>
        <dbReference type="EMBL" id="KLO12182.1"/>
    </source>
</evidence>
<sequence length="172" mass="18605">MPADDRSEFILNASIPLPYGFVAFTMGNQSSPFQMAAFIDVAVTQEANPPPLNLSDVRSQLSTQSTDDSLPVLQPFANATTTVSPLSSRTSDRVSLISRVQAKELRNEPLLTALHPILNVVFSMNAPDYLDSADKTAELYLNGSSPIEVVFNGGAAKFSNYSEMLWVAGFEA</sequence>
<dbReference type="OrthoDB" id="2894060at2759"/>
<gene>
    <name evidence="1" type="ORF">SCHPADRAFT_905391</name>
</gene>
<dbReference type="EMBL" id="KQ085983">
    <property type="protein sequence ID" value="KLO12182.1"/>
    <property type="molecule type" value="Genomic_DNA"/>
</dbReference>
<evidence type="ECO:0000313" key="2">
    <source>
        <dbReference type="Proteomes" id="UP000053477"/>
    </source>
</evidence>
<dbReference type="AlphaFoldDB" id="A0A0H2RKL7"/>
<proteinExistence type="predicted"/>
<organism evidence="1 2">
    <name type="scientific">Schizopora paradoxa</name>
    <dbReference type="NCBI Taxonomy" id="27342"/>
    <lineage>
        <taxon>Eukaryota</taxon>
        <taxon>Fungi</taxon>
        <taxon>Dikarya</taxon>
        <taxon>Basidiomycota</taxon>
        <taxon>Agaricomycotina</taxon>
        <taxon>Agaricomycetes</taxon>
        <taxon>Hymenochaetales</taxon>
        <taxon>Schizoporaceae</taxon>
        <taxon>Schizopora</taxon>
    </lineage>
</organism>
<accession>A0A0H2RKL7</accession>
<protein>
    <submittedName>
        <fullName evidence="1">Uncharacterized protein</fullName>
    </submittedName>
</protein>
<keyword evidence="2" id="KW-1185">Reference proteome</keyword>
<reference evidence="1 2" key="1">
    <citation type="submission" date="2015-04" db="EMBL/GenBank/DDBJ databases">
        <title>Complete genome sequence of Schizopora paradoxa KUC8140, a cosmopolitan wood degrader in East Asia.</title>
        <authorList>
            <consortium name="DOE Joint Genome Institute"/>
            <person name="Min B."/>
            <person name="Park H."/>
            <person name="Jang Y."/>
            <person name="Kim J.-J."/>
            <person name="Kim K.H."/>
            <person name="Pangilinan J."/>
            <person name="Lipzen A."/>
            <person name="Riley R."/>
            <person name="Grigoriev I.V."/>
            <person name="Spatafora J.W."/>
            <person name="Choi I.-G."/>
        </authorList>
    </citation>
    <scope>NUCLEOTIDE SEQUENCE [LARGE SCALE GENOMIC DNA]</scope>
    <source>
        <strain evidence="1 2">KUC8140</strain>
    </source>
</reference>